<organism evidence="1 2">
    <name type="scientific">Lyophyllum shimeji</name>
    <name type="common">Hon-shimeji</name>
    <name type="synonym">Tricholoma shimeji</name>
    <dbReference type="NCBI Taxonomy" id="47721"/>
    <lineage>
        <taxon>Eukaryota</taxon>
        <taxon>Fungi</taxon>
        <taxon>Dikarya</taxon>
        <taxon>Basidiomycota</taxon>
        <taxon>Agaricomycotina</taxon>
        <taxon>Agaricomycetes</taxon>
        <taxon>Agaricomycetidae</taxon>
        <taxon>Agaricales</taxon>
        <taxon>Tricholomatineae</taxon>
        <taxon>Lyophyllaceae</taxon>
        <taxon>Lyophyllum</taxon>
    </lineage>
</organism>
<sequence length="98" mass="11219">MGSTTFEQCQLQKRRSCTRRTRPSSLATQSNAGRRYWLVDIFNNTCNEVPYGNDNPFHLCHQADQLLFSRYRTVFTATDALVAMLYLTGLPWNGPRAA</sequence>
<dbReference type="Proteomes" id="UP001063166">
    <property type="component" value="Unassembled WGS sequence"/>
</dbReference>
<dbReference type="EMBL" id="BRPK01000009">
    <property type="protein sequence ID" value="GLB41067.1"/>
    <property type="molecule type" value="Genomic_DNA"/>
</dbReference>
<keyword evidence="2" id="KW-1185">Reference proteome</keyword>
<reference evidence="1" key="1">
    <citation type="submission" date="2022-07" db="EMBL/GenBank/DDBJ databases">
        <title>The genome of Lyophyllum shimeji provides insight into the initial evolution of ectomycorrhizal fungal genome.</title>
        <authorList>
            <person name="Kobayashi Y."/>
            <person name="Shibata T."/>
            <person name="Hirakawa H."/>
            <person name="Shigenobu S."/>
            <person name="Nishiyama T."/>
            <person name="Yamada A."/>
            <person name="Hasebe M."/>
            <person name="Kawaguchi M."/>
        </authorList>
    </citation>
    <scope>NUCLEOTIDE SEQUENCE</scope>
    <source>
        <strain evidence="1">AT787</strain>
    </source>
</reference>
<comment type="caution">
    <text evidence="1">The sequence shown here is derived from an EMBL/GenBank/DDBJ whole genome shotgun (WGS) entry which is preliminary data.</text>
</comment>
<gene>
    <name evidence="1" type="ORF">LshimejAT787_0902820</name>
</gene>
<dbReference type="AlphaFoldDB" id="A0A9P3UQ98"/>
<proteinExistence type="predicted"/>
<accession>A0A9P3UQ98</accession>
<evidence type="ECO:0000313" key="2">
    <source>
        <dbReference type="Proteomes" id="UP001063166"/>
    </source>
</evidence>
<protein>
    <submittedName>
        <fullName evidence="1">Uncharacterized protein</fullName>
    </submittedName>
</protein>
<name>A0A9P3UQ98_LYOSH</name>
<evidence type="ECO:0000313" key="1">
    <source>
        <dbReference type="EMBL" id="GLB41067.1"/>
    </source>
</evidence>